<dbReference type="GO" id="GO:0016651">
    <property type="term" value="F:oxidoreductase activity, acting on NAD(P)H"/>
    <property type="evidence" value="ECO:0007669"/>
    <property type="project" value="TreeGrafter"/>
</dbReference>
<gene>
    <name evidence="4" type="ORF">SAMN04488096_10345</name>
</gene>
<accession>A0A1M6CLQ4</accession>
<dbReference type="InterPro" id="IPR020843">
    <property type="entry name" value="ER"/>
</dbReference>
<dbReference type="InterPro" id="IPR011032">
    <property type="entry name" value="GroES-like_sf"/>
</dbReference>
<dbReference type="Gene3D" id="3.90.180.10">
    <property type="entry name" value="Medium-chain alcohol dehydrogenases, catalytic domain"/>
    <property type="match status" value="1"/>
</dbReference>
<evidence type="ECO:0000313" key="5">
    <source>
        <dbReference type="Proteomes" id="UP000184225"/>
    </source>
</evidence>
<dbReference type="CDD" id="cd05276">
    <property type="entry name" value="p53_inducible_oxidoreductase"/>
    <property type="match status" value="1"/>
</dbReference>
<dbReference type="AlphaFoldDB" id="A0A1M6CLQ4"/>
<feature type="domain" description="Enoyl reductase (ER)" evidence="3">
    <location>
        <begin position="10"/>
        <end position="321"/>
    </location>
</feature>
<evidence type="ECO:0000313" key="4">
    <source>
        <dbReference type="EMBL" id="SHI61638.1"/>
    </source>
</evidence>
<evidence type="ECO:0000256" key="2">
    <source>
        <dbReference type="ARBA" id="ARBA00023002"/>
    </source>
</evidence>
<dbReference type="Pfam" id="PF13602">
    <property type="entry name" value="ADH_zinc_N_2"/>
    <property type="match status" value="1"/>
</dbReference>
<reference evidence="4 5" key="1">
    <citation type="submission" date="2016-11" db="EMBL/GenBank/DDBJ databases">
        <authorList>
            <person name="Jaros S."/>
            <person name="Januszkiewicz K."/>
            <person name="Wedrychowicz H."/>
        </authorList>
    </citation>
    <scope>NUCLEOTIDE SEQUENCE [LARGE SCALE GENOMIC DNA]</scope>
    <source>
        <strain evidence="4 5">DSM 21425</strain>
    </source>
</reference>
<sequence length="323" mass="35288">MKAIVITEAGGPEVLQLQEVEKPLPNAQEVLIKVEAAGVNRSDILTREQPDAYGSNTPITKIPGLEVAGTIVDLGKNVNQFSLQDKVCALVAGNAYAEYICVDQRLCLPIPENLNFEEAACLPEAIFTIWFNLFQQAQLKSGENLLVHGGTSGVGVMGLQIAQALGITTYATAGSEKKIAFLKEIGVTKAINYKKEDFEIALKEVPLDVILDMVGGDYTDKNLELLQLKGRLVNINAMKSAQVSINLWKVISKNLTITGSLLKPQPIKVKSEIGKAIKENIWPLLTSKKVKPYIYKIFPLNEASKAHQLMESSDHIGKIILKP</sequence>
<dbReference type="EMBL" id="FQYY01000003">
    <property type="protein sequence ID" value="SHI61638.1"/>
    <property type="molecule type" value="Genomic_DNA"/>
</dbReference>
<proteinExistence type="predicted"/>
<dbReference type="InterPro" id="IPR013154">
    <property type="entry name" value="ADH-like_N"/>
</dbReference>
<dbReference type="Gene3D" id="3.40.50.720">
    <property type="entry name" value="NAD(P)-binding Rossmann-like Domain"/>
    <property type="match status" value="1"/>
</dbReference>
<organism evidence="4 5">
    <name type="scientific">Mesonia phycicola</name>
    <dbReference type="NCBI Taxonomy" id="579105"/>
    <lineage>
        <taxon>Bacteria</taxon>
        <taxon>Pseudomonadati</taxon>
        <taxon>Bacteroidota</taxon>
        <taxon>Flavobacteriia</taxon>
        <taxon>Flavobacteriales</taxon>
        <taxon>Flavobacteriaceae</taxon>
        <taxon>Mesonia</taxon>
    </lineage>
</organism>
<dbReference type="PANTHER" id="PTHR48106">
    <property type="entry name" value="QUINONE OXIDOREDUCTASE PIG3-RELATED"/>
    <property type="match status" value="1"/>
</dbReference>
<protein>
    <submittedName>
        <fullName evidence="4">Putative NAD(P)H quinone oxidoreductase, PIG3 family</fullName>
    </submittedName>
</protein>
<dbReference type="Pfam" id="PF08240">
    <property type="entry name" value="ADH_N"/>
    <property type="match status" value="1"/>
</dbReference>
<dbReference type="Proteomes" id="UP000184225">
    <property type="component" value="Unassembled WGS sequence"/>
</dbReference>
<dbReference type="STRING" id="579105.SAMN04488096_10345"/>
<keyword evidence="5" id="KW-1185">Reference proteome</keyword>
<dbReference type="PANTHER" id="PTHR48106:SF8">
    <property type="entry name" value="OS02G0805600 PROTEIN"/>
    <property type="match status" value="1"/>
</dbReference>
<keyword evidence="2" id="KW-0560">Oxidoreductase</keyword>
<keyword evidence="1" id="KW-0521">NADP</keyword>
<name>A0A1M6CLQ4_9FLAO</name>
<dbReference type="InterPro" id="IPR036291">
    <property type="entry name" value="NAD(P)-bd_dom_sf"/>
</dbReference>
<evidence type="ECO:0000256" key="1">
    <source>
        <dbReference type="ARBA" id="ARBA00022857"/>
    </source>
</evidence>
<dbReference type="SUPFAM" id="SSF51735">
    <property type="entry name" value="NAD(P)-binding Rossmann-fold domains"/>
    <property type="match status" value="1"/>
</dbReference>
<evidence type="ECO:0000259" key="3">
    <source>
        <dbReference type="SMART" id="SM00829"/>
    </source>
</evidence>
<dbReference type="SMART" id="SM00829">
    <property type="entry name" value="PKS_ER"/>
    <property type="match status" value="1"/>
</dbReference>
<dbReference type="GO" id="GO:0070402">
    <property type="term" value="F:NADPH binding"/>
    <property type="evidence" value="ECO:0007669"/>
    <property type="project" value="TreeGrafter"/>
</dbReference>
<dbReference type="InterPro" id="IPR014189">
    <property type="entry name" value="Quinone_OxRdtase_PIG3"/>
</dbReference>
<dbReference type="OrthoDB" id="9787435at2"/>
<dbReference type="SUPFAM" id="SSF50129">
    <property type="entry name" value="GroES-like"/>
    <property type="match status" value="1"/>
</dbReference>
<dbReference type="RefSeq" id="WP_073148847.1">
    <property type="nucleotide sequence ID" value="NZ_FQYY01000003.1"/>
</dbReference>
<dbReference type="NCBIfam" id="TIGR02824">
    <property type="entry name" value="quinone_pig3"/>
    <property type="match status" value="1"/>
</dbReference>